<evidence type="ECO:0000313" key="3">
    <source>
        <dbReference type="Proteomes" id="UP000195402"/>
    </source>
</evidence>
<protein>
    <submittedName>
        <fullName evidence="2">Uncharacterized protein</fullName>
    </submittedName>
</protein>
<evidence type="ECO:0000313" key="2">
    <source>
        <dbReference type="EMBL" id="OVA20103.1"/>
    </source>
</evidence>
<reference evidence="2 3" key="1">
    <citation type="journal article" date="2017" name="Mol. Plant">
        <title>The Genome of Medicinal Plant Macleaya cordata Provides New Insights into Benzylisoquinoline Alkaloids Metabolism.</title>
        <authorList>
            <person name="Liu X."/>
            <person name="Liu Y."/>
            <person name="Huang P."/>
            <person name="Ma Y."/>
            <person name="Qing Z."/>
            <person name="Tang Q."/>
            <person name="Cao H."/>
            <person name="Cheng P."/>
            <person name="Zheng Y."/>
            <person name="Yuan Z."/>
            <person name="Zhou Y."/>
            <person name="Liu J."/>
            <person name="Tang Z."/>
            <person name="Zhuo Y."/>
            <person name="Zhang Y."/>
            <person name="Yu L."/>
            <person name="Huang J."/>
            <person name="Yang P."/>
            <person name="Peng Q."/>
            <person name="Zhang J."/>
            <person name="Jiang W."/>
            <person name="Zhang Z."/>
            <person name="Lin K."/>
            <person name="Ro D.K."/>
            <person name="Chen X."/>
            <person name="Xiong X."/>
            <person name="Shang Y."/>
            <person name="Huang S."/>
            <person name="Zeng J."/>
        </authorList>
    </citation>
    <scope>NUCLEOTIDE SEQUENCE [LARGE SCALE GENOMIC DNA]</scope>
    <source>
        <strain evidence="3">cv. BLH2017</strain>
        <tissue evidence="2">Root</tissue>
    </source>
</reference>
<gene>
    <name evidence="2" type="ORF">BVC80_1665g67</name>
</gene>
<name>A0A200RBP8_MACCD</name>
<dbReference type="InParanoid" id="A0A200RBP8"/>
<evidence type="ECO:0000256" key="1">
    <source>
        <dbReference type="SAM" id="MobiDB-lite"/>
    </source>
</evidence>
<feature type="compositionally biased region" description="Polar residues" evidence="1">
    <location>
        <begin position="97"/>
        <end position="106"/>
    </location>
</feature>
<proteinExistence type="predicted"/>
<dbReference type="Proteomes" id="UP000195402">
    <property type="component" value="Unassembled WGS sequence"/>
</dbReference>
<accession>A0A200RBP8</accession>
<dbReference type="AlphaFoldDB" id="A0A200RBP8"/>
<keyword evidence="3" id="KW-1185">Reference proteome</keyword>
<comment type="caution">
    <text evidence="2">The sequence shown here is derived from an EMBL/GenBank/DDBJ whole genome shotgun (WGS) entry which is preliminary data.</text>
</comment>
<organism evidence="2 3">
    <name type="scientific">Macleaya cordata</name>
    <name type="common">Five-seeded plume-poppy</name>
    <name type="synonym">Bocconia cordata</name>
    <dbReference type="NCBI Taxonomy" id="56857"/>
    <lineage>
        <taxon>Eukaryota</taxon>
        <taxon>Viridiplantae</taxon>
        <taxon>Streptophyta</taxon>
        <taxon>Embryophyta</taxon>
        <taxon>Tracheophyta</taxon>
        <taxon>Spermatophyta</taxon>
        <taxon>Magnoliopsida</taxon>
        <taxon>Ranunculales</taxon>
        <taxon>Papaveraceae</taxon>
        <taxon>Papaveroideae</taxon>
        <taxon>Macleaya</taxon>
    </lineage>
</organism>
<sequence length="106" mass="11452">MEERREGEHRISGFYHRFIGYVMNSPVGRGIKRIARGRQMEHALGRRDSTGTSINIETIEQANGSGQNSNQLGTGGLGSSTPSPPVLKKGSAIVGGRQTQVQTEKS</sequence>
<feature type="region of interest" description="Disordered" evidence="1">
    <location>
        <begin position="60"/>
        <end position="106"/>
    </location>
</feature>
<dbReference type="EMBL" id="MVGT01000148">
    <property type="protein sequence ID" value="OVA20103.1"/>
    <property type="molecule type" value="Genomic_DNA"/>
</dbReference>